<dbReference type="RefSeq" id="WP_191250945.1">
    <property type="nucleotide sequence ID" value="NZ_BNCI01000001.1"/>
</dbReference>
<keyword evidence="5" id="KW-0472">Membrane</keyword>
<keyword evidence="2 4" id="KW-0479">Metal-binding</keyword>
<proteinExistence type="predicted"/>
<dbReference type="Pfam" id="PF07995">
    <property type="entry name" value="GSDH"/>
    <property type="match status" value="1"/>
</dbReference>
<feature type="transmembrane region" description="Helical" evidence="5">
    <location>
        <begin position="5"/>
        <end position="24"/>
    </location>
</feature>
<dbReference type="Gene3D" id="1.10.760.10">
    <property type="entry name" value="Cytochrome c-like domain"/>
    <property type="match status" value="1"/>
</dbReference>
<comment type="caution">
    <text evidence="7">The sequence shown here is derived from an EMBL/GenBank/DDBJ whole genome shotgun (WGS) entry which is preliminary data.</text>
</comment>
<name>A0A919E4R9_9PROT</name>
<evidence type="ECO:0000259" key="6">
    <source>
        <dbReference type="PROSITE" id="PS51007"/>
    </source>
</evidence>
<gene>
    <name evidence="7" type="ORF">GCM10017044_12540</name>
</gene>
<dbReference type="AlphaFoldDB" id="A0A919E4R9"/>
<dbReference type="GO" id="GO:0009055">
    <property type="term" value="F:electron transfer activity"/>
    <property type="evidence" value="ECO:0007669"/>
    <property type="project" value="InterPro"/>
</dbReference>
<reference evidence="7" key="1">
    <citation type="journal article" date="2014" name="Int. J. Syst. Evol. Microbiol.">
        <title>Complete genome sequence of Corynebacterium casei LMG S-19264T (=DSM 44701T), isolated from a smear-ripened cheese.</title>
        <authorList>
            <consortium name="US DOE Joint Genome Institute (JGI-PGF)"/>
            <person name="Walter F."/>
            <person name="Albersmeier A."/>
            <person name="Kalinowski J."/>
            <person name="Ruckert C."/>
        </authorList>
    </citation>
    <scope>NUCLEOTIDE SEQUENCE</scope>
    <source>
        <strain evidence="7">KCTC 42590</strain>
    </source>
</reference>
<dbReference type="EMBL" id="BNCI01000001">
    <property type="protein sequence ID" value="GHF19407.1"/>
    <property type="molecule type" value="Genomic_DNA"/>
</dbReference>
<dbReference type="SUPFAM" id="SSF46626">
    <property type="entry name" value="Cytochrome c"/>
    <property type="match status" value="1"/>
</dbReference>
<dbReference type="GO" id="GO:0046872">
    <property type="term" value="F:metal ion binding"/>
    <property type="evidence" value="ECO:0007669"/>
    <property type="project" value="UniProtKB-KW"/>
</dbReference>
<keyword evidence="1 4" id="KW-0349">Heme</keyword>
<evidence type="ECO:0000256" key="4">
    <source>
        <dbReference type="PROSITE-ProRule" id="PRU00433"/>
    </source>
</evidence>
<evidence type="ECO:0000313" key="8">
    <source>
        <dbReference type="Proteomes" id="UP000630923"/>
    </source>
</evidence>
<keyword evidence="5" id="KW-1133">Transmembrane helix</keyword>
<dbReference type="PANTHER" id="PTHR19328:SF53">
    <property type="entry name" value="MEMBRANE PROTEIN"/>
    <property type="match status" value="1"/>
</dbReference>
<dbReference type="Proteomes" id="UP000630923">
    <property type="component" value="Unassembled WGS sequence"/>
</dbReference>
<evidence type="ECO:0000256" key="1">
    <source>
        <dbReference type="ARBA" id="ARBA00022617"/>
    </source>
</evidence>
<dbReference type="PROSITE" id="PS51007">
    <property type="entry name" value="CYTC"/>
    <property type="match status" value="1"/>
</dbReference>
<feature type="domain" description="Cytochrome c" evidence="6">
    <location>
        <begin position="422"/>
        <end position="498"/>
    </location>
</feature>
<dbReference type="InterPro" id="IPR011042">
    <property type="entry name" value="6-blade_b-propeller_TolB-like"/>
</dbReference>
<evidence type="ECO:0000313" key="7">
    <source>
        <dbReference type="EMBL" id="GHF19407.1"/>
    </source>
</evidence>
<evidence type="ECO:0000256" key="3">
    <source>
        <dbReference type="ARBA" id="ARBA00023004"/>
    </source>
</evidence>
<organism evidence="7 8">
    <name type="scientific">Kordiimonas sediminis</name>
    <dbReference type="NCBI Taxonomy" id="1735581"/>
    <lineage>
        <taxon>Bacteria</taxon>
        <taxon>Pseudomonadati</taxon>
        <taxon>Pseudomonadota</taxon>
        <taxon>Alphaproteobacteria</taxon>
        <taxon>Kordiimonadales</taxon>
        <taxon>Kordiimonadaceae</taxon>
        <taxon>Kordiimonas</taxon>
    </lineage>
</organism>
<protein>
    <recommendedName>
        <fullName evidence="6">Cytochrome c domain-containing protein</fullName>
    </recommendedName>
</protein>
<dbReference type="InterPro" id="IPR011041">
    <property type="entry name" value="Quinoprot_gluc/sorb_DH_b-prop"/>
</dbReference>
<dbReference type="PANTHER" id="PTHR19328">
    <property type="entry name" value="HEDGEHOG-INTERACTING PROTEIN"/>
    <property type="match status" value="1"/>
</dbReference>
<dbReference type="InterPro" id="IPR036909">
    <property type="entry name" value="Cyt_c-like_dom_sf"/>
</dbReference>
<evidence type="ECO:0000256" key="2">
    <source>
        <dbReference type="ARBA" id="ARBA00022723"/>
    </source>
</evidence>
<dbReference type="Gene3D" id="2.120.10.30">
    <property type="entry name" value="TolB, C-terminal domain"/>
    <property type="match status" value="1"/>
</dbReference>
<dbReference type="GO" id="GO:0020037">
    <property type="term" value="F:heme binding"/>
    <property type="evidence" value="ECO:0007669"/>
    <property type="project" value="InterPro"/>
</dbReference>
<keyword evidence="5" id="KW-0812">Transmembrane</keyword>
<keyword evidence="3 4" id="KW-0408">Iron</keyword>
<dbReference type="SUPFAM" id="SSF50952">
    <property type="entry name" value="Soluble quinoprotein glucose dehydrogenase"/>
    <property type="match status" value="1"/>
</dbReference>
<keyword evidence="8" id="KW-1185">Reference proteome</keyword>
<dbReference type="InterPro" id="IPR012938">
    <property type="entry name" value="Glc/Sorbosone_DH"/>
</dbReference>
<reference evidence="7" key="2">
    <citation type="submission" date="2020-09" db="EMBL/GenBank/DDBJ databases">
        <authorList>
            <person name="Sun Q."/>
            <person name="Kim S."/>
        </authorList>
    </citation>
    <scope>NUCLEOTIDE SEQUENCE</scope>
    <source>
        <strain evidence="7">KCTC 42590</strain>
    </source>
</reference>
<dbReference type="InterPro" id="IPR009056">
    <property type="entry name" value="Cyt_c-like_dom"/>
</dbReference>
<evidence type="ECO:0000256" key="5">
    <source>
        <dbReference type="SAM" id="Phobius"/>
    </source>
</evidence>
<accession>A0A919E4R9</accession>
<sequence>MLKKILLAVVATVVIGVLGLWMWWPENYAVKGPILDFMSGRQKETPTSNVINDRFSLPEGLQLGVYAAKVDNARTMLFTPTGDMLVASYRKGEVILLHADKDGDGTSDGREVLLSEMDVPYGLAYQDGMLYVAETDKISRMPFDPATRQVGTAEVIFDELPGGGNHSTRTLGFGPDGMLYVTVGSSCNVCIEDNPYRAAMLQMNPDGSGARIYATGLRNTVGFDWHPDTGMLYGTDNGRDLLGDDTPHCELNAITEGGDYGWPYAYDDRKPDPDFGAGNMDKVQNSIPMLHGFGAHRAPLGIRFISGRGLTPAFEKTALVALHGSWNRSELAGYKVVSLHFNPDGTITQQDFLTGFEKDEDVIGRPAEILEGPDGTVYISDDYSGTIFRVSRTGLAAGAPVQNSQQSVADPLADLEPADIARNISLGGLLYMTNGCAQCHDPEAAQEGVQVKLLTNLPQRYDVESLITLLETPPGPMPAPDVTDEGRRAIAIYLLAADRIEAAAPPSLPAVPQ</sequence>